<keyword evidence="9" id="KW-0472">Membrane</keyword>
<evidence type="ECO:0000256" key="5">
    <source>
        <dbReference type="ARBA" id="ARBA00022490"/>
    </source>
</evidence>
<dbReference type="CDD" id="cd16121">
    <property type="entry name" value="FERM_F1_SNX17"/>
    <property type="match status" value="1"/>
</dbReference>
<dbReference type="GO" id="GO:0030659">
    <property type="term" value="C:cytoplasmic vesicle membrane"/>
    <property type="evidence" value="ECO:0007669"/>
    <property type="project" value="UniProtKB-SubCell"/>
</dbReference>
<dbReference type="CDD" id="cd06885">
    <property type="entry name" value="PX_SNX17_31"/>
    <property type="match status" value="1"/>
</dbReference>
<evidence type="ECO:0000256" key="7">
    <source>
        <dbReference type="ARBA" id="ARBA00022927"/>
    </source>
</evidence>
<dbReference type="InterPro" id="IPR037836">
    <property type="entry name" value="SNX17_FERM-like_dom"/>
</dbReference>
<dbReference type="InterPro" id="IPR011993">
    <property type="entry name" value="PH-like_dom_sf"/>
</dbReference>
<dbReference type="FunFam" id="2.30.29.30:FF:000145">
    <property type="entry name" value="Sorting nexin-17 isoform1"/>
    <property type="match status" value="1"/>
</dbReference>
<organism evidence="12 13">
    <name type="scientific">Armadillidium nasatum</name>
    <dbReference type="NCBI Taxonomy" id="96803"/>
    <lineage>
        <taxon>Eukaryota</taxon>
        <taxon>Metazoa</taxon>
        <taxon>Ecdysozoa</taxon>
        <taxon>Arthropoda</taxon>
        <taxon>Crustacea</taxon>
        <taxon>Multicrustacea</taxon>
        <taxon>Malacostraca</taxon>
        <taxon>Eumalacostraca</taxon>
        <taxon>Peracarida</taxon>
        <taxon>Isopoda</taxon>
        <taxon>Oniscidea</taxon>
        <taxon>Crinocheta</taxon>
        <taxon>Armadillidiidae</taxon>
        <taxon>Armadillidium</taxon>
    </lineage>
</organism>
<keyword evidence="6" id="KW-0967">Endosome</keyword>
<dbReference type="Proteomes" id="UP000326759">
    <property type="component" value="Unassembled WGS sequence"/>
</dbReference>
<evidence type="ECO:0000313" key="12">
    <source>
        <dbReference type="EMBL" id="KAB7498647.1"/>
    </source>
</evidence>
<dbReference type="Gene3D" id="1.20.80.60">
    <property type="match status" value="1"/>
</dbReference>
<dbReference type="Gene3D" id="2.30.29.30">
    <property type="entry name" value="Pleckstrin-homology domain (PH domain)/Phosphotyrosine-binding domain (PTB)"/>
    <property type="match status" value="1"/>
</dbReference>
<dbReference type="InterPro" id="IPR036871">
    <property type="entry name" value="PX_dom_sf"/>
</dbReference>
<comment type="caution">
    <text evidence="12">The sequence shown here is derived from an EMBL/GenBank/DDBJ whole genome shotgun (WGS) entry which is preliminary data.</text>
</comment>
<dbReference type="AlphaFoldDB" id="A0A5N5SXC2"/>
<reference evidence="12 13" key="1">
    <citation type="journal article" date="2019" name="PLoS Biol.">
        <title>Sex chromosomes control vertical transmission of feminizing Wolbachia symbionts in an isopod.</title>
        <authorList>
            <person name="Becking T."/>
            <person name="Chebbi M.A."/>
            <person name="Giraud I."/>
            <person name="Moumen B."/>
            <person name="Laverre T."/>
            <person name="Caubet Y."/>
            <person name="Peccoud J."/>
            <person name="Gilbert C."/>
            <person name="Cordaux R."/>
        </authorList>
    </citation>
    <scope>NUCLEOTIDE SEQUENCE [LARGE SCALE GENOMIC DNA]</scope>
    <source>
        <strain evidence="12">ANa2</strain>
        <tissue evidence="12">Whole body excluding digestive tract and cuticle</tissue>
    </source>
</reference>
<keyword evidence="4" id="KW-0813">Transport</keyword>
<dbReference type="GO" id="GO:0006886">
    <property type="term" value="P:intracellular protein transport"/>
    <property type="evidence" value="ECO:0007669"/>
    <property type="project" value="TreeGrafter"/>
</dbReference>
<comment type="subcellular location">
    <subcellularLocation>
        <location evidence="1">Cytoplasmic vesicle membrane</location>
        <topology evidence="1">Peripheral membrane protein</topology>
        <orientation evidence="1">Cytoplasmic side</orientation>
    </subcellularLocation>
    <subcellularLocation>
        <location evidence="2">Early endosome</location>
    </subcellularLocation>
</comment>
<accession>A0A5N5SXC2</accession>
<keyword evidence="5" id="KW-0963">Cytoplasm</keyword>
<dbReference type="GO" id="GO:0035091">
    <property type="term" value="F:phosphatidylinositol binding"/>
    <property type="evidence" value="ECO:0007669"/>
    <property type="project" value="InterPro"/>
</dbReference>
<evidence type="ECO:0000256" key="4">
    <source>
        <dbReference type="ARBA" id="ARBA00022448"/>
    </source>
</evidence>
<dbReference type="EMBL" id="SEYY01019115">
    <property type="protein sequence ID" value="KAB7498647.1"/>
    <property type="molecule type" value="Genomic_DNA"/>
</dbReference>
<dbReference type="InterPro" id="IPR048767">
    <property type="entry name" value="SNX17-31_FERM_F2"/>
</dbReference>
<evidence type="ECO:0000313" key="13">
    <source>
        <dbReference type="Proteomes" id="UP000326759"/>
    </source>
</evidence>
<evidence type="ECO:0000256" key="10">
    <source>
        <dbReference type="ARBA" id="ARBA00023329"/>
    </source>
</evidence>
<dbReference type="Pfam" id="PF00787">
    <property type="entry name" value="PX"/>
    <property type="match status" value="1"/>
</dbReference>
<dbReference type="InterPro" id="IPR028666">
    <property type="entry name" value="SNX17_FERM_N"/>
</dbReference>
<evidence type="ECO:0000256" key="9">
    <source>
        <dbReference type="ARBA" id="ARBA00023136"/>
    </source>
</evidence>
<evidence type="ECO:0000256" key="8">
    <source>
        <dbReference type="ARBA" id="ARBA00023121"/>
    </source>
</evidence>
<evidence type="ECO:0000259" key="11">
    <source>
        <dbReference type="PROSITE" id="PS50195"/>
    </source>
</evidence>
<dbReference type="PANTHER" id="PTHR12431:SF14">
    <property type="entry name" value="LD15323P"/>
    <property type="match status" value="1"/>
</dbReference>
<dbReference type="SUPFAM" id="SSF64268">
    <property type="entry name" value="PX domain"/>
    <property type="match status" value="1"/>
</dbReference>
<evidence type="ECO:0000256" key="2">
    <source>
        <dbReference type="ARBA" id="ARBA00004412"/>
    </source>
</evidence>
<keyword evidence="13" id="KW-1185">Reference proteome</keyword>
<evidence type="ECO:0000256" key="6">
    <source>
        <dbReference type="ARBA" id="ARBA00022753"/>
    </source>
</evidence>
<dbReference type="Pfam" id="PF21271">
    <property type="entry name" value="SNX17-31_F2_FERM"/>
    <property type="match status" value="1"/>
</dbReference>
<evidence type="ECO:0000256" key="3">
    <source>
        <dbReference type="ARBA" id="ARBA00010883"/>
    </source>
</evidence>
<gene>
    <name evidence="12" type="primary">SNX17</name>
    <name evidence="12" type="ORF">Anas_00548</name>
</gene>
<dbReference type="PANTHER" id="PTHR12431">
    <property type="entry name" value="SORTING NEXIN 17 AND 27"/>
    <property type="match status" value="1"/>
</dbReference>
<keyword evidence="10" id="KW-0968">Cytoplasmic vesicle</keyword>
<dbReference type="Gene3D" id="3.30.1520.10">
    <property type="entry name" value="Phox-like domain"/>
    <property type="match status" value="1"/>
</dbReference>
<dbReference type="InterPro" id="IPR001683">
    <property type="entry name" value="PX_dom"/>
</dbReference>
<dbReference type="PROSITE" id="PS50195">
    <property type="entry name" value="PX"/>
    <property type="match status" value="1"/>
</dbReference>
<dbReference type="GO" id="GO:0005769">
    <property type="term" value="C:early endosome"/>
    <property type="evidence" value="ECO:0007669"/>
    <property type="project" value="UniProtKB-SubCell"/>
</dbReference>
<protein>
    <submittedName>
        <fullName evidence="12">Sorting nexin-17</fullName>
    </submittedName>
</protein>
<dbReference type="Pfam" id="PF21273">
    <property type="entry name" value="SNX17-27-31_F1_FERM"/>
    <property type="match status" value="1"/>
</dbReference>
<dbReference type="FunFam" id="3.30.1520.10:FF:000008">
    <property type="entry name" value="Sorting nexin-17 isoform1"/>
    <property type="match status" value="1"/>
</dbReference>
<keyword evidence="7" id="KW-0653">Protein transport</keyword>
<dbReference type="CDD" id="cd13337">
    <property type="entry name" value="FERM-like_C_SNX17"/>
    <property type="match status" value="1"/>
</dbReference>
<dbReference type="GO" id="GO:0032456">
    <property type="term" value="P:endocytic recycling"/>
    <property type="evidence" value="ECO:0007669"/>
    <property type="project" value="TreeGrafter"/>
</dbReference>
<proteinExistence type="inferred from homology"/>
<comment type="similarity">
    <text evidence="3">Belongs to the sorting nexin family.</text>
</comment>
<keyword evidence="8" id="KW-0446">Lipid-binding</keyword>
<feature type="domain" description="PX" evidence="11">
    <location>
        <begin position="50"/>
        <end position="158"/>
    </location>
</feature>
<sequence length="601" mass="69980">MSLHERSCCRRIIRAECKIGILPDKEDTQVFSDILPAYSGDVNIKLNCSKKMHFSIPDTEEVKQNGSEYVVYNLHINGMFHCSVRYRQLLSLHQQLYKEFGASTLPPFPPKRFLSLTPVQIEERRLNLEKYVLQLSQDARVLNSDIFNGWLVWAQNETQHINGMEEVVLDVYLMNGQKFNFKVSPTLQTNDLLEKVCRHIHLPKHLIYYFSLYLMKLDNRDFTIVKALQDFESPYISQKCSRMPLKIVLRKSYWNLNNDFTVAEDKVGLNLLYIQTMAEIEKGWISASKDIMRRLAAFQARGAKMEYLRLAQTLKFYGYTHFQKCTCDFPEENTPVLVSAGNKELNIRIRDQSGVFKEGSFRVTRMRCWRISSIKEPVQSVRGNDGYMSSLELSFEYLMSKDEMRWIKLRSPQAVLISLCLQGMVQELLGNKRGGSLRASGERIRKGSLSYMKRDGTSMKVILNHTGEPLPSDTSTTSPIGELSLRRLSERLSELSFRDGHRNSELINLKFYHAKIFFVRVHCENSCYKQEFKILSLPQISRFIHLAVGSVMEPELKTIFPIRFYFSIFLRLFPLYFYVKYTDTVKVASLMQTVFLYAKQF</sequence>
<dbReference type="FunFam" id="1.20.80.60:FF:000001">
    <property type="entry name" value="Sorting nexin-17 isoform1"/>
    <property type="match status" value="1"/>
</dbReference>
<dbReference type="InterPro" id="IPR040842">
    <property type="entry name" value="SNX17/31_FERM"/>
</dbReference>
<dbReference type="InterPro" id="IPR048763">
    <property type="entry name" value="SNX17-31_FERM_F1"/>
</dbReference>
<dbReference type="OrthoDB" id="5772781at2759"/>
<dbReference type="Gene3D" id="3.10.20.90">
    <property type="entry name" value="Phosphatidylinositol 3-kinase Catalytic Subunit, Chain A, domain 1"/>
    <property type="match status" value="1"/>
</dbReference>
<evidence type="ECO:0000256" key="1">
    <source>
        <dbReference type="ARBA" id="ARBA00004180"/>
    </source>
</evidence>
<dbReference type="SMART" id="SM00312">
    <property type="entry name" value="PX"/>
    <property type="match status" value="1"/>
</dbReference>
<dbReference type="Pfam" id="PF18116">
    <property type="entry name" value="SNX17_FERM_C"/>
    <property type="match status" value="1"/>
</dbReference>
<name>A0A5N5SXC2_9CRUS</name>